<name>A0A4D9ED54_9SAUR</name>
<keyword evidence="1" id="KW-0407">Ion channel</keyword>
<reference evidence="1 2" key="2">
    <citation type="submission" date="2019-04" db="EMBL/GenBank/DDBJ databases">
        <title>The genome sequence of big-headed turtle.</title>
        <authorList>
            <person name="Gong S."/>
        </authorList>
    </citation>
    <scope>NUCLEOTIDE SEQUENCE [LARGE SCALE GENOMIC DNA]</scope>
    <source>
        <strain evidence="1">DO16091913</strain>
        <tissue evidence="1">Muscle</tissue>
    </source>
</reference>
<organism evidence="1 2">
    <name type="scientific">Platysternon megacephalum</name>
    <name type="common">big-headed turtle</name>
    <dbReference type="NCBI Taxonomy" id="55544"/>
    <lineage>
        <taxon>Eukaryota</taxon>
        <taxon>Metazoa</taxon>
        <taxon>Chordata</taxon>
        <taxon>Craniata</taxon>
        <taxon>Vertebrata</taxon>
        <taxon>Euteleostomi</taxon>
        <taxon>Archelosauria</taxon>
        <taxon>Testudinata</taxon>
        <taxon>Testudines</taxon>
        <taxon>Cryptodira</taxon>
        <taxon>Durocryptodira</taxon>
        <taxon>Testudinoidea</taxon>
        <taxon>Platysternidae</taxon>
        <taxon>Platysternon</taxon>
    </lineage>
</organism>
<reference evidence="1 2" key="1">
    <citation type="submission" date="2019-04" db="EMBL/GenBank/DDBJ databases">
        <title>Draft genome of the big-headed turtle Platysternon megacephalum.</title>
        <authorList>
            <person name="Gong S."/>
        </authorList>
    </citation>
    <scope>NUCLEOTIDE SEQUENCE [LARGE SCALE GENOMIC DNA]</scope>
    <source>
        <strain evidence="1">DO16091913</strain>
        <tissue evidence="1">Muscle</tissue>
    </source>
</reference>
<proteinExistence type="predicted"/>
<dbReference type="GO" id="GO:0034220">
    <property type="term" value="P:monoatomic ion transmembrane transport"/>
    <property type="evidence" value="ECO:0007669"/>
    <property type="project" value="UniProtKB-KW"/>
</dbReference>
<accession>A0A4D9ED54</accession>
<sequence>MRVKGKLSASHLAPDLNLARTCFYKTLYHHKLASTVCTLIQLLKNSIPTKFQWKYVLKQTNSAHVVVCESCRLQQAGPESETDHKQNWIHFYCYAHCRDTHSKLGAFQTQRKTVPATKSLQCKNDKL</sequence>
<evidence type="ECO:0000313" key="1">
    <source>
        <dbReference type="EMBL" id="TFK05423.1"/>
    </source>
</evidence>
<comment type="caution">
    <text evidence="1">The sequence shown here is derived from an EMBL/GenBank/DDBJ whole genome shotgun (WGS) entry which is preliminary data.</text>
</comment>
<gene>
    <name evidence="1" type="ORF">DR999_PMT11924</name>
</gene>
<dbReference type="Proteomes" id="UP000297703">
    <property type="component" value="Unassembled WGS sequence"/>
</dbReference>
<evidence type="ECO:0000313" key="2">
    <source>
        <dbReference type="Proteomes" id="UP000297703"/>
    </source>
</evidence>
<keyword evidence="2" id="KW-1185">Reference proteome</keyword>
<keyword evidence="1" id="KW-0813">Transport</keyword>
<protein>
    <submittedName>
        <fullName evidence="1">Sodium channel protein type 5 subunit alpha-like</fullName>
    </submittedName>
</protein>
<dbReference type="EMBL" id="QXTE01000114">
    <property type="protein sequence ID" value="TFK05423.1"/>
    <property type="molecule type" value="Genomic_DNA"/>
</dbReference>
<dbReference type="AlphaFoldDB" id="A0A4D9ED54"/>
<keyword evidence="1" id="KW-0406">Ion transport</keyword>